<gene>
    <name evidence="1" type="ORF">H7F53_11850</name>
</gene>
<evidence type="ECO:0000313" key="2">
    <source>
        <dbReference type="Proteomes" id="UP000551327"/>
    </source>
</evidence>
<dbReference type="Gene3D" id="2.40.360.20">
    <property type="match status" value="1"/>
</dbReference>
<comment type="caution">
    <text evidence="1">The sequence shown here is derived from an EMBL/GenBank/DDBJ whole genome shotgun (WGS) entry which is preliminary data.</text>
</comment>
<reference evidence="1 2" key="1">
    <citation type="submission" date="2020-08" db="EMBL/GenBank/DDBJ databases">
        <title>The genome sequence of type strain Novosphingobium piscinae KCTC 42194.</title>
        <authorList>
            <person name="Liu Y."/>
        </authorList>
    </citation>
    <scope>NUCLEOTIDE SEQUENCE [LARGE SCALE GENOMIC DNA]</scope>
    <source>
        <strain evidence="1 2">KCTC 42194</strain>
    </source>
</reference>
<proteinExistence type="predicted"/>
<protein>
    <recommendedName>
        <fullName evidence="3">DUF3108 domain-containing protein</fullName>
    </recommendedName>
</protein>
<evidence type="ECO:0008006" key="3">
    <source>
        <dbReference type="Google" id="ProtNLM"/>
    </source>
</evidence>
<dbReference type="RefSeq" id="WP_185679702.1">
    <property type="nucleotide sequence ID" value="NZ_JACLAX010000011.1"/>
</dbReference>
<evidence type="ECO:0000313" key="1">
    <source>
        <dbReference type="EMBL" id="MBC2669839.1"/>
    </source>
</evidence>
<sequence>MQQHRTISGKILYTSRKPGREGQERGREWFTFTHHTDGKKSLRARCEIDEPAPTVHRDIVYSLDENDRPMDCFVRLTVGDRFMGAGLFIIGADTVECESYGPSIGRISQRMPIGGDFDGFGTHPIAGDAYITRKIDRSLGVHKRKFRCFLPSPDHRGATPPLIAETSLDLGYVGQETVTVPAGTFDCYHYQFTDDAGDMISVDGKAHPPYDVWVTADDDAIFVQGGVGGYMQTWYELVELTR</sequence>
<dbReference type="Proteomes" id="UP000551327">
    <property type="component" value="Unassembled WGS sequence"/>
</dbReference>
<organism evidence="1 2">
    <name type="scientific">Novosphingobium piscinae</name>
    <dbReference type="NCBI Taxonomy" id="1507448"/>
    <lineage>
        <taxon>Bacteria</taxon>
        <taxon>Pseudomonadati</taxon>
        <taxon>Pseudomonadota</taxon>
        <taxon>Alphaproteobacteria</taxon>
        <taxon>Sphingomonadales</taxon>
        <taxon>Sphingomonadaceae</taxon>
        <taxon>Novosphingobium</taxon>
    </lineage>
</organism>
<keyword evidence="2" id="KW-1185">Reference proteome</keyword>
<name>A0A7X1KQK4_9SPHN</name>
<dbReference type="EMBL" id="JACLAX010000011">
    <property type="protein sequence ID" value="MBC2669839.1"/>
    <property type="molecule type" value="Genomic_DNA"/>
</dbReference>
<dbReference type="AlphaFoldDB" id="A0A7X1KQK4"/>
<accession>A0A7X1KQK4</accession>